<dbReference type="Pfam" id="PF13091">
    <property type="entry name" value="PLDc_2"/>
    <property type="match status" value="1"/>
</dbReference>
<keyword evidence="2" id="KW-1003">Cell membrane</keyword>
<proteinExistence type="predicted"/>
<reference evidence="11" key="1">
    <citation type="submission" date="2023-06" db="EMBL/GenBank/DDBJ databases">
        <authorList>
            <person name="Jiang Y."/>
            <person name="Liu Q."/>
        </authorList>
    </citation>
    <scope>NUCLEOTIDE SEQUENCE</scope>
    <source>
        <strain evidence="11">CGMCC 1.12090</strain>
    </source>
</reference>
<dbReference type="Pfam" id="PF00614">
    <property type="entry name" value="PLDc"/>
    <property type="match status" value="1"/>
</dbReference>
<comment type="subcellular location">
    <subcellularLocation>
        <location evidence="1">Cell membrane</location>
    </subcellularLocation>
</comment>
<dbReference type="Proteomes" id="UP001169027">
    <property type="component" value="Unassembled WGS sequence"/>
</dbReference>
<evidence type="ECO:0000256" key="1">
    <source>
        <dbReference type="ARBA" id="ARBA00004236"/>
    </source>
</evidence>
<protein>
    <recommendedName>
        <fullName evidence="8">Cardiolipin synthase</fullName>
        <ecNumber evidence="8">2.7.8.-</ecNumber>
    </recommendedName>
</protein>
<feature type="domain" description="PLD phosphodiesterase" evidence="10">
    <location>
        <begin position="389"/>
        <end position="416"/>
    </location>
</feature>
<evidence type="ECO:0000256" key="6">
    <source>
        <dbReference type="ARBA" id="ARBA00022989"/>
    </source>
</evidence>
<dbReference type="InterPro" id="IPR001736">
    <property type="entry name" value="PLipase_D/transphosphatidylase"/>
</dbReference>
<feature type="transmembrane region" description="Helical" evidence="9">
    <location>
        <begin position="37"/>
        <end position="58"/>
    </location>
</feature>
<keyword evidence="12" id="KW-1185">Reference proteome</keyword>
<feature type="domain" description="PLD phosphodiesterase" evidence="10">
    <location>
        <begin position="214"/>
        <end position="241"/>
    </location>
</feature>
<evidence type="ECO:0000256" key="7">
    <source>
        <dbReference type="ARBA" id="ARBA00023136"/>
    </source>
</evidence>
<dbReference type="SMART" id="SM00155">
    <property type="entry name" value="PLDc"/>
    <property type="match status" value="2"/>
</dbReference>
<evidence type="ECO:0000256" key="2">
    <source>
        <dbReference type="ARBA" id="ARBA00022475"/>
    </source>
</evidence>
<evidence type="ECO:0000313" key="12">
    <source>
        <dbReference type="Proteomes" id="UP001169027"/>
    </source>
</evidence>
<gene>
    <name evidence="11" type="primary">cls</name>
    <name evidence="11" type="ORF">Q2T77_33790</name>
</gene>
<organism evidence="11 12">
    <name type="scientific">Variovorax ginsengisoli</name>
    <dbReference type="NCBI Taxonomy" id="363844"/>
    <lineage>
        <taxon>Bacteria</taxon>
        <taxon>Pseudomonadati</taxon>
        <taxon>Pseudomonadota</taxon>
        <taxon>Betaproteobacteria</taxon>
        <taxon>Burkholderiales</taxon>
        <taxon>Comamonadaceae</taxon>
        <taxon>Variovorax</taxon>
    </lineage>
</organism>
<keyword evidence="5" id="KW-0677">Repeat</keyword>
<dbReference type="Gene3D" id="3.30.870.10">
    <property type="entry name" value="Endonuclease Chain A"/>
    <property type="match status" value="2"/>
</dbReference>
<keyword evidence="7 9" id="KW-0472">Membrane</keyword>
<comment type="caution">
    <text evidence="11">The sequence shown here is derived from an EMBL/GenBank/DDBJ whole genome shotgun (WGS) entry which is preliminary data.</text>
</comment>
<accession>A0ABT8SE98</accession>
<dbReference type="PANTHER" id="PTHR21248">
    <property type="entry name" value="CARDIOLIPIN SYNTHASE"/>
    <property type="match status" value="1"/>
</dbReference>
<evidence type="ECO:0000256" key="4">
    <source>
        <dbReference type="ARBA" id="ARBA00022692"/>
    </source>
</evidence>
<sequence length="476" mass="52466">MTAAQAGVLGAAYALLQALGVLAAGRAVMEARTAQGAAAWAVALVAFPLLALPLFLVFGQSRFADYVATRREALAGLQFMRHMKMTLRRRGLLTDTRYTRDVPFERLAKLPFTAGNAATLLVDGAATFDSIFAGVAAARDYVLVQYYILRDDRVGRELQVRLLERAAAGVRVHLLYDEVGSLGLPRAYVGALRAGGVQVQTFHALGRGGARLHLNFRNHRKIVVVDGRRAWVGGLNVGDEYLGRDPRIGPWRDTHLCVEGPTVQCVQVAFCEDWHWAAGHPLRLQWEPAEAAGGSYSVLCLPSGPADELETCTLFFIAAIGRARSRLWVASPYFVPDEQFVTALQLAALRGVDVRVLLPERSDNPLVGLSGWSYVEALEQAGVAMYRYQDGFMHQKVTLIDDDWCTVGTANFDNRSFRLNFELTMAVLDRGLAAQVHAMLERDFGRARRMAAADLRARPPWFRFAVRLARLSAPVQ</sequence>
<dbReference type="EMBL" id="JAUKVY010000037">
    <property type="protein sequence ID" value="MDO1537249.1"/>
    <property type="molecule type" value="Genomic_DNA"/>
</dbReference>
<evidence type="ECO:0000256" key="3">
    <source>
        <dbReference type="ARBA" id="ARBA00022679"/>
    </source>
</evidence>
<dbReference type="PANTHER" id="PTHR21248:SF22">
    <property type="entry name" value="PHOSPHOLIPASE D"/>
    <property type="match status" value="1"/>
</dbReference>
<feature type="transmembrane region" description="Helical" evidence="9">
    <location>
        <begin position="6"/>
        <end position="25"/>
    </location>
</feature>
<evidence type="ECO:0000256" key="8">
    <source>
        <dbReference type="NCBIfam" id="TIGR04265"/>
    </source>
</evidence>
<dbReference type="PROSITE" id="PS50035">
    <property type="entry name" value="PLD"/>
    <property type="match status" value="2"/>
</dbReference>
<dbReference type="NCBIfam" id="TIGR04265">
    <property type="entry name" value="bac_cardiolipin"/>
    <property type="match status" value="1"/>
</dbReference>
<name>A0ABT8SE98_9BURK</name>
<dbReference type="SUPFAM" id="SSF56024">
    <property type="entry name" value="Phospholipase D/nuclease"/>
    <property type="match status" value="2"/>
</dbReference>
<dbReference type="EC" id="2.7.8.-" evidence="8"/>
<dbReference type="InterPro" id="IPR025202">
    <property type="entry name" value="PLD-like_dom"/>
</dbReference>
<keyword evidence="6 9" id="KW-1133">Transmembrane helix</keyword>
<evidence type="ECO:0000256" key="9">
    <source>
        <dbReference type="SAM" id="Phobius"/>
    </source>
</evidence>
<dbReference type="CDD" id="cd09155">
    <property type="entry name" value="PLDc_PaCLS_like_1"/>
    <property type="match status" value="1"/>
</dbReference>
<evidence type="ECO:0000313" key="11">
    <source>
        <dbReference type="EMBL" id="MDO1537249.1"/>
    </source>
</evidence>
<keyword evidence="4 9" id="KW-0812">Transmembrane</keyword>
<evidence type="ECO:0000259" key="10">
    <source>
        <dbReference type="PROSITE" id="PS50035"/>
    </source>
</evidence>
<evidence type="ECO:0000256" key="5">
    <source>
        <dbReference type="ARBA" id="ARBA00022737"/>
    </source>
</evidence>
<keyword evidence="3" id="KW-0808">Transferase</keyword>
<dbReference type="RefSeq" id="WP_301815570.1">
    <property type="nucleotide sequence ID" value="NZ_JAUJZH010000037.1"/>
</dbReference>
<dbReference type="InterPro" id="IPR022924">
    <property type="entry name" value="Cardiolipin_synthase"/>
</dbReference>